<sequence>MLFRPVADSTSKLLSSYISNAAHLVVSVHDSAVRGPSSITPRSGGGVDTLKGIVLQFSQPSSASHVLLSPIDRARYLHEQAERGWTC</sequence>
<dbReference type="RefSeq" id="XP_024772460.1">
    <property type="nucleotide sequence ID" value="XM_024915438.1"/>
</dbReference>
<proteinExistence type="predicted"/>
<protein>
    <submittedName>
        <fullName evidence="1">Uncharacterized protein</fullName>
    </submittedName>
</protein>
<dbReference type="Proteomes" id="UP000241690">
    <property type="component" value="Unassembled WGS sequence"/>
</dbReference>
<keyword evidence="2" id="KW-1185">Reference proteome</keyword>
<reference evidence="1 2" key="1">
    <citation type="submission" date="2016-07" db="EMBL/GenBank/DDBJ databases">
        <title>Multiple horizontal gene transfer events from other fungi enriched the ability of initially mycotrophic Trichoderma (Ascomycota) to feed on dead plant biomass.</title>
        <authorList>
            <consortium name="DOE Joint Genome Institute"/>
            <person name="Aerts A."/>
            <person name="Atanasova L."/>
            <person name="Chenthamara K."/>
            <person name="Zhang J."/>
            <person name="Grujic M."/>
            <person name="Henrissat B."/>
            <person name="Kuo A."/>
            <person name="Salamov A."/>
            <person name="Lipzen A."/>
            <person name="Labutti K."/>
            <person name="Barry K."/>
            <person name="Miao Y."/>
            <person name="Rahimi M.J."/>
            <person name="Shen Q."/>
            <person name="Grigoriev I.V."/>
            <person name="Kubicek C.P."/>
            <person name="Druzhinina I.S."/>
        </authorList>
    </citation>
    <scope>NUCLEOTIDE SEQUENCE [LARGE SCALE GENOMIC DNA]</scope>
    <source>
        <strain evidence="1 2">CBS 226.95</strain>
    </source>
</reference>
<dbReference type="GeneID" id="36624007"/>
<dbReference type="AlphaFoldDB" id="A0A2T4A721"/>
<name>A0A2T4A721_TRIHA</name>
<dbReference type="EMBL" id="KZ679683">
    <property type="protein sequence ID" value="PTB52783.1"/>
    <property type="molecule type" value="Genomic_DNA"/>
</dbReference>
<accession>A0A2T4A721</accession>
<gene>
    <name evidence="1" type="ORF">M431DRAFT_471971</name>
</gene>
<evidence type="ECO:0000313" key="2">
    <source>
        <dbReference type="Proteomes" id="UP000241690"/>
    </source>
</evidence>
<evidence type="ECO:0000313" key="1">
    <source>
        <dbReference type="EMBL" id="PTB52783.1"/>
    </source>
</evidence>
<organism evidence="1 2">
    <name type="scientific">Trichoderma harzianum CBS 226.95</name>
    <dbReference type="NCBI Taxonomy" id="983964"/>
    <lineage>
        <taxon>Eukaryota</taxon>
        <taxon>Fungi</taxon>
        <taxon>Dikarya</taxon>
        <taxon>Ascomycota</taxon>
        <taxon>Pezizomycotina</taxon>
        <taxon>Sordariomycetes</taxon>
        <taxon>Hypocreomycetidae</taxon>
        <taxon>Hypocreales</taxon>
        <taxon>Hypocreaceae</taxon>
        <taxon>Trichoderma</taxon>
    </lineage>
</organism>